<dbReference type="GO" id="GO:0016410">
    <property type="term" value="F:N-acyltransferase activity"/>
    <property type="evidence" value="ECO:0007669"/>
    <property type="project" value="InterPro"/>
</dbReference>
<dbReference type="InterPro" id="IPR004563">
    <property type="entry name" value="Apolipo_AcylTrfase"/>
</dbReference>
<keyword evidence="8" id="KW-0012">Acyltransferase</keyword>
<evidence type="ECO:0000313" key="10">
    <source>
        <dbReference type="EMBL" id="TKJ40219.1"/>
    </source>
</evidence>
<dbReference type="PANTHER" id="PTHR38686">
    <property type="entry name" value="APOLIPOPROTEIN N-ACYLTRANSFERASE"/>
    <property type="match status" value="1"/>
</dbReference>
<dbReference type="Gene3D" id="3.60.110.10">
    <property type="entry name" value="Carbon-nitrogen hydrolase"/>
    <property type="match status" value="1"/>
</dbReference>
<dbReference type="GO" id="GO:0042158">
    <property type="term" value="P:lipoprotein biosynthetic process"/>
    <property type="evidence" value="ECO:0007669"/>
    <property type="project" value="InterPro"/>
</dbReference>
<dbReference type="InterPro" id="IPR036526">
    <property type="entry name" value="C-N_Hydrolase_sf"/>
</dbReference>
<evidence type="ECO:0000256" key="5">
    <source>
        <dbReference type="ARBA" id="ARBA00022692"/>
    </source>
</evidence>
<keyword evidence="6" id="KW-1133">Transmembrane helix</keyword>
<comment type="similarity">
    <text evidence="2">Belongs to the CN hydrolase family. Apolipoprotein N-acyltransferase subfamily.</text>
</comment>
<comment type="caution">
    <text evidence="10">The sequence shown here is derived from an EMBL/GenBank/DDBJ whole genome shotgun (WGS) entry which is preliminary data.</text>
</comment>
<protein>
    <recommendedName>
        <fullName evidence="9">CN hydrolase domain-containing protein</fullName>
    </recommendedName>
</protein>
<organism evidence="10 11">
    <name type="scientific">candidate division LCP-89 bacterium B3_LCP</name>
    <dbReference type="NCBI Taxonomy" id="2012998"/>
    <lineage>
        <taxon>Bacteria</taxon>
        <taxon>Pseudomonadati</taxon>
        <taxon>Bacteria division LCP-89</taxon>
    </lineage>
</organism>
<evidence type="ECO:0000256" key="8">
    <source>
        <dbReference type="ARBA" id="ARBA00023315"/>
    </source>
</evidence>
<keyword evidence="7" id="KW-0472">Membrane</keyword>
<feature type="domain" description="CN hydrolase" evidence="9">
    <location>
        <begin position="1"/>
        <end position="187"/>
    </location>
</feature>
<dbReference type="SUPFAM" id="SSF56317">
    <property type="entry name" value="Carbon-nitrogen hydrolase"/>
    <property type="match status" value="1"/>
</dbReference>
<keyword evidence="4" id="KW-0808">Transferase</keyword>
<evidence type="ECO:0000313" key="11">
    <source>
        <dbReference type="Proteomes" id="UP000319619"/>
    </source>
</evidence>
<evidence type="ECO:0000256" key="3">
    <source>
        <dbReference type="ARBA" id="ARBA00022475"/>
    </source>
</evidence>
<evidence type="ECO:0000256" key="4">
    <source>
        <dbReference type="ARBA" id="ARBA00022679"/>
    </source>
</evidence>
<dbReference type="Proteomes" id="UP000319619">
    <property type="component" value="Unassembled WGS sequence"/>
</dbReference>
<evidence type="ECO:0000256" key="2">
    <source>
        <dbReference type="ARBA" id="ARBA00010065"/>
    </source>
</evidence>
<dbReference type="Pfam" id="PF00795">
    <property type="entry name" value="CN_hydrolase"/>
    <property type="match status" value="1"/>
</dbReference>
<dbReference type="GO" id="GO:0005886">
    <property type="term" value="C:plasma membrane"/>
    <property type="evidence" value="ECO:0007669"/>
    <property type="project" value="UniProtKB-SubCell"/>
</dbReference>
<evidence type="ECO:0000256" key="7">
    <source>
        <dbReference type="ARBA" id="ARBA00023136"/>
    </source>
</evidence>
<proteinExistence type="inferred from homology"/>
<gene>
    <name evidence="10" type="ORF">CEE37_07800</name>
</gene>
<name>A0A532UZB2_UNCL8</name>
<evidence type="ECO:0000259" key="9">
    <source>
        <dbReference type="PROSITE" id="PS50263"/>
    </source>
</evidence>
<dbReference type="InterPro" id="IPR003010">
    <property type="entry name" value="C-N_Hydrolase"/>
</dbReference>
<feature type="non-terminal residue" evidence="10">
    <location>
        <position position="1"/>
    </location>
</feature>
<keyword evidence="5" id="KW-0812">Transmembrane</keyword>
<evidence type="ECO:0000256" key="1">
    <source>
        <dbReference type="ARBA" id="ARBA00004651"/>
    </source>
</evidence>
<dbReference type="PANTHER" id="PTHR38686:SF1">
    <property type="entry name" value="APOLIPOPROTEIN N-ACYLTRANSFERASE"/>
    <property type="match status" value="1"/>
</dbReference>
<dbReference type="PROSITE" id="PS50263">
    <property type="entry name" value="CN_HYDROLASE"/>
    <property type="match status" value="1"/>
</dbReference>
<evidence type="ECO:0000256" key="6">
    <source>
        <dbReference type="ARBA" id="ARBA00022989"/>
    </source>
</evidence>
<reference evidence="10 11" key="1">
    <citation type="submission" date="2017-06" db="EMBL/GenBank/DDBJ databases">
        <title>Novel microbial phyla capable of carbon fixation and sulfur reduction in deep-sea sediments.</title>
        <authorList>
            <person name="Huang J."/>
            <person name="Baker B."/>
            <person name="Wang Y."/>
        </authorList>
    </citation>
    <scope>NUCLEOTIDE SEQUENCE [LARGE SCALE GENOMIC DNA]</scope>
    <source>
        <strain evidence="10">B3_LCP</strain>
    </source>
</reference>
<sequence length="188" mass="21373">EFAVPKDILKNQDSYEKISKLSKQTNANLVLGSLVNTKEIHPDGRVSIWDSAFVFSRNGTLHGRYDSIMPFPFENDFISGDNLPIFEIDAGRFGITICYEGLYNTIYKQYSKSDVHFFISIANNEPVHDPHAMHTSSLFTRLRAAENRKYLIRATNTGITQVVNPYGKVIAKLKPNKEGILLTEIYLR</sequence>
<keyword evidence="3" id="KW-1003">Cell membrane</keyword>
<accession>A0A532UZB2</accession>
<dbReference type="EMBL" id="NJBN01000005">
    <property type="protein sequence ID" value="TKJ40219.1"/>
    <property type="molecule type" value="Genomic_DNA"/>
</dbReference>
<comment type="subcellular location">
    <subcellularLocation>
        <location evidence="1">Cell membrane</location>
        <topology evidence="1">Multi-pass membrane protein</topology>
    </subcellularLocation>
</comment>
<dbReference type="AlphaFoldDB" id="A0A532UZB2"/>